<proteinExistence type="evidence at transcript level"/>
<dbReference type="SMART" id="SM00353">
    <property type="entry name" value="HLH"/>
    <property type="match status" value="1"/>
</dbReference>
<dbReference type="InterPro" id="IPR011598">
    <property type="entry name" value="bHLH_dom"/>
</dbReference>
<keyword evidence="3" id="KW-0805">Transcription regulation</keyword>
<reference evidence="8" key="1">
    <citation type="journal article" date="2017" name="BMC Genomics">
        <title>Integrated mRNA and microRNA transcriptome variations in the multi-tepal mutant provide insights into the floral patterning of the orchid Cymbidium goeringii.</title>
        <authorList>
            <person name="Yang F."/>
            <person name="Zhu G."/>
            <person name="Wang Z."/>
            <person name="Liu H."/>
            <person name="Xu Q."/>
            <person name="Huang D."/>
            <person name="Zhao C."/>
        </authorList>
    </citation>
    <scope>NUCLEOTIDE SEQUENCE</scope>
</reference>
<sequence>MDYGNKQKFEAENRSVESLNCHRSILANTDWHQISSSLCKWNQPSDTHGLSFTEATNASSSTIGKPVPLNWNPSDSVEKDEIFLSIGPGMLPLSLSHISSDTGFIERAARFSGFVSGTSNDIAEAQTQMNGAGKIEALKNKSKLNDHSSNSGSSIKDQSELESPTTKKRKRNKQEMELNKSQDTAQLPSDTAKDVTVSKQKEEKSSSTIATVKPSGKILKVTGEAHEEDYIHVRARRGQATNSHSLAERVRREKISERMKFLQGLVPGCSKITGKAVMLDEIINYVQSLQRQVEFLSMKLAAVNQRLDCNIESIFSKDLQLFQTRSGSSSAIGFSHDMINHQLHSIHQDLIQIGMPGVMNPTDVFRRELNVQFPSDSGYKAAQQIPNGWDNDLQNIVHMTYGNNHILKTQDLNGAPHEGFPL</sequence>
<dbReference type="Gene3D" id="4.10.280.10">
    <property type="entry name" value="Helix-loop-helix DNA-binding domain"/>
    <property type="match status" value="1"/>
</dbReference>
<dbReference type="GO" id="GO:0046983">
    <property type="term" value="F:protein dimerization activity"/>
    <property type="evidence" value="ECO:0007669"/>
    <property type="project" value="InterPro"/>
</dbReference>
<dbReference type="InterPro" id="IPR036638">
    <property type="entry name" value="HLH_DNA-bd_sf"/>
</dbReference>
<dbReference type="PANTHER" id="PTHR12565">
    <property type="entry name" value="STEROL REGULATORY ELEMENT-BINDING PROTEIN"/>
    <property type="match status" value="1"/>
</dbReference>
<evidence type="ECO:0000256" key="6">
    <source>
        <dbReference type="SAM" id="MobiDB-lite"/>
    </source>
</evidence>
<dbReference type="AlphaFoldDB" id="A0A4Y6JLA3"/>
<dbReference type="InterPro" id="IPR024097">
    <property type="entry name" value="bHLH_ZIP_TF"/>
</dbReference>
<organism evidence="8">
    <name type="scientific">Cymbidium goeringii</name>
    <dbReference type="NCBI Taxonomy" id="112607"/>
    <lineage>
        <taxon>Eukaryota</taxon>
        <taxon>Viridiplantae</taxon>
        <taxon>Streptophyta</taxon>
        <taxon>Embryophyta</taxon>
        <taxon>Tracheophyta</taxon>
        <taxon>Spermatophyta</taxon>
        <taxon>Magnoliopsida</taxon>
        <taxon>Liliopsida</taxon>
        <taxon>Asparagales</taxon>
        <taxon>Orchidaceae</taxon>
        <taxon>Epidendroideae</taxon>
        <taxon>Cymbidieae</taxon>
        <taxon>Cymbidiinae</taxon>
        <taxon>Cymbidium</taxon>
    </lineage>
</organism>
<protein>
    <submittedName>
        <fullName evidence="8">Transcription factor bHLH49-like isoform X3</fullName>
    </submittedName>
</protein>
<evidence type="ECO:0000256" key="4">
    <source>
        <dbReference type="ARBA" id="ARBA00023163"/>
    </source>
</evidence>
<evidence type="ECO:0000259" key="7">
    <source>
        <dbReference type="PROSITE" id="PS50888"/>
    </source>
</evidence>
<feature type="region of interest" description="Disordered" evidence="6">
    <location>
        <begin position="143"/>
        <end position="210"/>
    </location>
</feature>
<feature type="compositionally biased region" description="Polar residues" evidence="6">
    <location>
        <begin position="147"/>
        <end position="164"/>
    </location>
</feature>
<evidence type="ECO:0000313" key="8">
    <source>
        <dbReference type="EMBL" id="QDF82440.1"/>
    </source>
</evidence>
<name>A0A4Y6JLA3_9ASPA</name>
<reference evidence="8" key="2">
    <citation type="submission" date="2018-12" db="EMBL/GenBank/DDBJ databases">
        <authorList>
            <person name="Yang F."/>
            <person name="Zhu G."/>
            <person name="Wei Y."/>
        </authorList>
    </citation>
    <scope>NUCLEOTIDE SEQUENCE</scope>
</reference>
<dbReference type="PANTHER" id="PTHR12565:SF458">
    <property type="entry name" value="TRANSCRIPTION FACTOR BHLH49"/>
    <property type="match status" value="1"/>
</dbReference>
<dbReference type="GO" id="GO:0005634">
    <property type="term" value="C:nucleus"/>
    <property type="evidence" value="ECO:0007669"/>
    <property type="project" value="UniProtKB-SubCell"/>
</dbReference>
<dbReference type="Pfam" id="PF00010">
    <property type="entry name" value="HLH"/>
    <property type="match status" value="1"/>
</dbReference>
<comment type="subcellular location">
    <subcellularLocation>
        <location evidence="1">Nucleus</location>
    </subcellularLocation>
</comment>
<dbReference type="FunFam" id="4.10.280.10:FF:000002">
    <property type="entry name" value="Basic helix-loop-helix transcription factor"/>
    <property type="match status" value="1"/>
</dbReference>
<evidence type="ECO:0000256" key="1">
    <source>
        <dbReference type="ARBA" id="ARBA00004123"/>
    </source>
</evidence>
<keyword evidence="5" id="KW-0539">Nucleus</keyword>
<keyword evidence="4" id="KW-0804">Transcription</keyword>
<accession>A0A4Y6JLA3</accession>
<evidence type="ECO:0000256" key="5">
    <source>
        <dbReference type="ARBA" id="ARBA00023242"/>
    </source>
</evidence>
<dbReference type="SUPFAM" id="SSF47459">
    <property type="entry name" value="HLH, helix-loop-helix DNA-binding domain"/>
    <property type="match status" value="1"/>
</dbReference>
<comment type="similarity">
    <text evidence="2">Belongs to the bHLH protein family.</text>
</comment>
<dbReference type="EMBL" id="MK302372">
    <property type="protein sequence ID" value="QDF82440.1"/>
    <property type="molecule type" value="mRNA"/>
</dbReference>
<dbReference type="PROSITE" id="PS50888">
    <property type="entry name" value="BHLH"/>
    <property type="match status" value="1"/>
</dbReference>
<dbReference type="GO" id="GO:0003700">
    <property type="term" value="F:DNA-binding transcription factor activity"/>
    <property type="evidence" value="ECO:0007669"/>
    <property type="project" value="TreeGrafter"/>
</dbReference>
<feature type="domain" description="BHLH" evidence="7">
    <location>
        <begin position="239"/>
        <end position="289"/>
    </location>
</feature>
<evidence type="ECO:0000256" key="3">
    <source>
        <dbReference type="ARBA" id="ARBA00023015"/>
    </source>
</evidence>
<evidence type="ECO:0000256" key="2">
    <source>
        <dbReference type="ARBA" id="ARBA00005510"/>
    </source>
</evidence>
<dbReference type="CDD" id="cd18919">
    <property type="entry name" value="bHLH_AtBPE_like"/>
    <property type="match status" value="1"/>
</dbReference>